<evidence type="ECO:0008006" key="4">
    <source>
        <dbReference type="Google" id="ProtNLM"/>
    </source>
</evidence>
<proteinExistence type="predicted"/>
<dbReference type="VEuPathDB" id="TrichDB:TRFO_14646"/>
<keyword evidence="1" id="KW-0472">Membrane</keyword>
<accession>A0A1J4KUN3</accession>
<keyword evidence="1" id="KW-1133">Transmembrane helix</keyword>
<dbReference type="OrthoDB" id="75921at2759"/>
<dbReference type="AlphaFoldDB" id="A0A1J4KUN3"/>
<keyword evidence="1" id="KW-0812">Transmembrane</keyword>
<evidence type="ECO:0000256" key="1">
    <source>
        <dbReference type="SAM" id="Phobius"/>
    </source>
</evidence>
<evidence type="ECO:0000313" key="3">
    <source>
        <dbReference type="Proteomes" id="UP000179807"/>
    </source>
</evidence>
<gene>
    <name evidence="2" type="ORF">TRFO_14646</name>
</gene>
<sequence length="405" mass="44501">MIFLLLSLSTCFDAKLFHLSSVVHNGNTSLSLSSISKQKFLYQSHPLFLLNRRRSTNIFTLFSSNFAYFSSPIIHSSSSLNIINCNFRNSQKAIVLSSSGAEYKSNDFSSRYISSTEAHMKDCSFHALSSVQGPPEQTTGGSFYSNGFKVTFLNCVFTGNSAQSGGAAAIFNTIANFDICNFSQNHAAMNTGAVLIEKCDVSFNDCNFVQNQAEIGIGALHLKFSTMKAEAVIFHKNSAQYQTGAVEIQNSQIQLIGTQFSGNMCAREHGGISVYSKNSSTIMIGCNFDTSVTEGQDKSPIVTDKFSVFKAKMCCFDANEQIMRKKLEGNIDMSLHNSFGKSCHCNPVPAQVPFDVSEFNVKLHSNLFSSNFIGNIIVILVATLSIAVFMLYKNQTNPFEKIQTL</sequence>
<dbReference type="InterPro" id="IPR011050">
    <property type="entry name" value="Pectin_lyase_fold/virulence"/>
</dbReference>
<feature type="transmembrane region" description="Helical" evidence="1">
    <location>
        <begin position="372"/>
        <end position="392"/>
    </location>
</feature>
<dbReference type="Proteomes" id="UP000179807">
    <property type="component" value="Unassembled WGS sequence"/>
</dbReference>
<dbReference type="EMBL" id="MLAK01000292">
    <property type="protein sequence ID" value="OHT14979.1"/>
    <property type="molecule type" value="Genomic_DNA"/>
</dbReference>
<dbReference type="GeneID" id="94832643"/>
<keyword evidence="3" id="KW-1185">Reference proteome</keyword>
<dbReference type="SUPFAM" id="SSF51126">
    <property type="entry name" value="Pectin lyase-like"/>
    <property type="match status" value="1"/>
</dbReference>
<reference evidence="2" key="1">
    <citation type="submission" date="2016-10" db="EMBL/GenBank/DDBJ databases">
        <authorList>
            <person name="Benchimol M."/>
            <person name="Almeida L.G."/>
            <person name="Vasconcelos A.T."/>
            <person name="Perreira-Neves A."/>
            <person name="Rosa I.A."/>
            <person name="Tasca T."/>
            <person name="Bogo M.R."/>
            <person name="de Souza W."/>
        </authorList>
    </citation>
    <scope>NUCLEOTIDE SEQUENCE [LARGE SCALE GENOMIC DNA]</scope>
    <source>
        <strain evidence="2">K</strain>
    </source>
</reference>
<organism evidence="2 3">
    <name type="scientific">Tritrichomonas foetus</name>
    <dbReference type="NCBI Taxonomy" id="1144522"/>
    <lineage>
        <taxon>Eukaryota</taxon>
        <taxon>Metamonada</taxon>
        <taxon>Parabasalia</taxon>
        <taxon>Tritrichomonadida</taxon>
        <taxon>Tritrichomonadidae</taxon>
        <taxon>Tritrichomonas</taxon>
    </lineage>
</organism>
<dbReference type="RefSeq" id="XP_068368115.1">
    <property type="nucleotide sequence ID" value="XM_068497939.1"/>
</dbReference>
<evidence type="ECO:0000313" key="2">
    <source>
        <dbReference type="EMBL" id="OHT14979.1"/>
    </source>
</evidence>
<name>A0A1J4KUN3_9EUKA</name>
<comment type="caution">
    <text evidence="2">The sequence shown here is derived from an EMBL/GenBank/DDBJ whole genome shotgun (WGS) entry which is preliminary data.</text>
</comment>
<protein>
    <recommendedName>
        <fullName evidence="4">Polymorphic outer membrane protein</fullName>
    </recommendedName>
</protein>